<dbReference type="CDD" id="cd12087">
    <property type="entry name" value="TM_EGFR-like"/>
    <property type="match status" value="1"/>
</dbReference>
<gene>
    <name evidence="7" type="ORF">M408DRAFT_30030</name>
</gene>
<feature type="region of interest" description="Disordered" evidence="5">
    <location>
        <begin position="363"/>
        <end position="439"/>
    </location>
</feature>
<name>A0A0C2WTP6_SERVB</name>
<feature type="transmembrane region" description="Helical" evidence="6">
    <location>
        <begin position="165"/>
        <end position="189"/>
    </location>
</feature>
<evidence type="ECO:0000313" key="7">
    <source>
        <dbReference type="EMBL" id="KIM20862.1"/>
    </source>
</evidence>
<comment type="subcellular location">
    <subcellularLocation>
        <location evidence="1">Membrane</location>
        <topology evidence="1">Single-pass membrane protein</topology>
    </subcellularLocation>
</comment>
<organism evidence="7 8">
    <name type="scientific">Serendipita vermifera MAFF 305830</name>
    <dbReference type="NCBI Taxonomy" id="933852"/>
    <lineage>
        <taxon>Eukaryota</taxon>
        <taxon>Fungi</taxon>
        <taxon>Dikarya</taxon>
        <taxon>Basidiomycota</taxon>
        <taxon>Agaricomycotina</taxon>
        <taxon>Agaricomycetes</taxon>
        <taxon>Sebacinales</taxon>
        <taxon>Serendipitaceae</taxon>
        <taxon>Serendipita</taxon>
    </lineage>
</organism>
<dbReference type="GO" id="GO:0071944">
    <property type="term" value="C:cell periphery"/>
    <property type="evidence" value="ECO:0007669"/>
    <property type="project" value="UniProtKB-ARBA"/>
</dbReference>
<accession>A0A0C2WTP6</accession>
<evidence type="ECO:0000256" key="3">
    <source>
        <dbReference type="ARBA" id="ARBA00022989"/>
    </source>
</evidence>
<keyword evidence="2 6" id="KW-0812">Transmembrane</keyword>
<evidence type="ECO:0000313" key="8">
    <source>
        <dbReference type="Proteomes" id="UP000054097"/>
    </source>
</evidence>
<evidence type="ECO:0000256" key="6">
    <source>
        <dbReference type="SAM" id="Phobius"/>
    </source>
</evidence>
<dbReference type="Proteomes" id="UP000054097">
    <property type="component" value="Unassembled WGS sequence"/>
</dbReference>
<dbReference type="PANTHER" id="PTHR15549">
    <property type="entry name" value="PAIRED IMMUNOGLOBULIN-LIKE TYPE 2 RECEPTOR"/>
    <property type="match status" value="1"/>
</dbReference>
<feature type="compositionally biased region" description="Pro residues" evidence="5">
    <location>
        <begin position="406"/>
        <end position="415"/>
    </location>
</feature>
<evidence type="ECO:0000256" key="5">
    <source>
        <dbReference type="SAM" id="MobiDB-lite"/>
    </source>
</evidence>
<sequence>MFTNFTIDNTDSRISYAGTWDPDARHTSSRDYGGTHTLLQDPSGSATFTFTGVAVYYLAPKWPYQVDNYIALDGGTPQLVDMTVPSTPQDPPDGEESVQAAVLWMGPSRYAIVDGFIYTTQSDPNTSQQVSTPFGSESASSTSSTGPTNPPSESSGGGGPSNTTVIIAVSVSAGVVGAVLLVGLIFFFVRRRKRAERDTPAHGGGGAGAYNVPAGNHPDTPHSAAPLNAYMYPSGGNNNTGHGTNSPEMSMANMDPRYSAMAYSDGTGSPSIGSLSAQQMAYMGTAPYNQDAYGMYPVANRAIVPPNADAGGAYNPGLPAGAYAHGGTAGGYNATGYDHSGYYPENHPGGYNAAAAYAVAGHTTSADERPNSLGSGKTRYRGMSKDEPSIGSSIRDQNSGFESPSPAHPSPPPYAAQPEPSSSQRPIPASPPDRKKGFI</sequence>
<feature type="compositionally biased region" description="Low complexity" evidence="5">
    <location>
        <begin position="131"/>
        <end position="154"/>
    </location>
</feature>
<reference evidence="8" key="2">
    <citation type="submission" date="2015-01" db="EMBL/GenBank/DDBJ databases">
        <title>Evolutionary Origins and Diversification of the Mycorrhizal Mutualists.</title>
        <authorList>
            <consortium name="DOE Joint Genome Institute"/>
            <consortium name="Mycorrhizal Genomics Consortium"/>
            <person name="Kohler A."/>
            <person name="Kuo A."/>
            <person name="Nagy L.G."/>
            <person name="Floudas D."/>
            <person name="Copeland A."/>
            <person name="Barry K.W."/>
            <person name="Cichocki N."/>
            <person name="Veneault-Fourrey C."/>
            <person name="LaButti K."/>
            <person name="Lindquist E.A."/>
            <person name="Lipzen A."/>
            <person name="Lundell T."/>
            <person name="Morin E."/>
            <person name="Murat C."/>
            <person name="Riley R."/>
            <person name="Ohm R."/>
            <person name="Sun H."/>
            <person name="Tunlid A."/>
            <person name="Henrissat B."/>
            <person name="Grigoriev I.V."/>
            <person name="Hibbett D.S."/>
            <person name="Martin F."/>
        </authorList>
    </citation>
    <scope>NUCLEOTIDE SEQUENCE [LARGE SCALE GENOMIC DNA]</scope>
    <source>
        <strain evidence="8">MAFF 305830</strain>
    </source>
</reference>
<dbReference type="EMBL" id="KN824404">
    <property type="protein sequence ID" value="KIM20862.1"/>
    <property type="molecule type" value="Genomic_DNA"/>
</dbReference>
<reference evidence="7 8" key="1">
    <citation type="submission" date="2014-04" db="EMBL/GenBank/DDBJ databases">
        <authorList>
            <consortium name="DOE Joint Genome Institute"/>
            <person name="Kuo A."/>
            <person name="Zuccaro A."/>
            <person name="Kohler A."/>
            <person name="Nagy L.G."/>
            <person name="Floudas D."/>
            <person name="Copeland A."/>
            <person name="Barry K.W."/>
            <person name="Cichocki N."/>
            <person name="Veneault-Fourrey C."/>
            <person name="LaButti K."/>
            <person name="Lindquist E.A."/>
            <person name="Lipzen A."/>
            <person name="Lundell T."/>
            <person name="Morin E."/>
            <person name="Murat C."/>
            <person name="Sun H."/>
            <person name="Tunlid A."/>
            <person name="Henrissat B."/>
            <person name="Grigoriev I.V."/>
            <person name="Hibbett D.S."/>
            <person name="Martin F."/>
            <person name="Nordberg H.P."/>
            <person name="Cantor M.N."/>
            <person name="Hua S.X."/>
        </authorList>
    </citation>
    <scope>NUCLEOTIDE SEQUENCE [LARGE SCALE GENOMIC DNA]</scope>
    <source>
        <strain evidence="7 8">MAFF 305830</strain>
    </source>
</reference>
<dbReference type="PANTHER" id="PTHR15549:SF26">
    <property type="entry name" value="AXIAL BUDDING PATTERN PROTEIN 2-RELATED"/>
    <property type="match status" value="1"/>
</dbReference>
<dbReference type="HOGENOM" id="CLU_050903_0_0_1"/>
<keyword evidence="8" id="KW-1185">Reference proteome</keyword>
<protein>
    <submittedName>
        <fullName evidence="7">Uncharacterized protein</fullName>
    </submittedName>
</protein>
<dbReference type="OrthoDB" id="3234968at2759"/>
<feature type="region of interest" description="Disordered" evidence="5">
    <location>
        <begin position="195"/>
        <end position="223"/>
    </location>
</feature>
<dbReference type="InterPro" id="IPR051694">
    <property type="entry name" value="Immunoregulatory_rcpt-like"/>
</dbReference>
<keyword evidence="3 6" id="KW-1133">Transmembrane helix</keyword>
<evidence type="ECO:0000256" key="2">
    <source>
        <dbReference type="ARBA" id="ARBA00022692"/>
    </source>
</evidence>
<feature type="compositionally biased region" description="Polar residues" evidence="5">
    <location>
        <begin position="390"/>
        <end position="402"/>
    </location>
</feature>
<dbReference type="GO" id="GO:0016020">
    <property type="term" value="C:membrane"/>
    <property type="evidence" value="ECO:0007669"/>
    <property type="project" value="UniProtKB-SubCell"/>
</dbReference>
<dbReference type="AlphaFoldDB" id="A0A0C2WTP6"/>
<proteinExistence type="predicted"/>
<evidence type="ECO:0000256" key="1">
    <source>
        <dbReference type="ARBA" id="ARBA00004167"/>
    </source>
</evidence>
<evidence type="ECO:0000256" key="4">
    <source>
        <dbReference type="ARBA" id="ARBA00023136"/>
    </source>
</evidence>
<keyword evidence="4 6" id="KW-0472">Membrane</keyword>
<dbReference type="STRING" id="933852.A0A0C2WTP6"/>
<feature type="region of interest" description="Disordered" evidence="5">
    <location>
        <begin position="123"/>
        <end position="159"/>
    </location>
</feature>